<name>M2PVA6_CERS8</name>
<feature type="transmembrane region" description="Helical" evidence="1">
    <location>
        <begin position="42"/>
        <end position="63"/>
    </location>
</feature>
<reference evidence="2 3" key="1">
    <citation type="journal article" date="2012" name="Proc. Natl. Acad. Sci. U.S.A.">
        <title>Comparative genomics of Ceriporiopsis subvermispora and Phanerochaete chrysosporium provide insight into selective ligninolysis.</title>
        <authorList>
            <person name="Fernandez-Fueyo E."/>
            <person name="Ruiz-Duenas F.J."/>
            <person name="Ferreira P."/>
            <person name="Floudas D."/>
            <person name="Hibbett D.S."/>
            <person name="Canessa P."/>
            <person name="Larrondo L.F."/>
            <person name="James T.Y."/>
            <person name="Seelenfreund D."/>
            <person name="Lobos S."/>
            <person name="Polanco R."/>
            <person name="Tello M."/>
            <person name="Honda Y."/>
            <person name="Watanabe T."/>
            <person name="Watanabe T."/>
            <person name="Ryu J.S."/>
            <person name="Kubicek C.P."/>
            <person name="Schmoll M."/>
            <person name="Gaskell J."/>
            <person name="Hammel K.E."/>
            <person name="St John F.J."/>
            <person name="Vanden Wymelenberg A."/>
            <person name="Sabat G."/>
            <person name="Splinter BonDurant S."/>
            <person name="Syed K."/>
            <person name="Yadav J.S."/>
            <person name="Doddapaneni H."/>
            <person name="Subramanian V."/>
            <person name="Lavin J.L."/>
            <person name="Oguiza J.A."/>
            <person name="Perez G."/>
            <person name="Pisabarro A.G."/>
            <person name="Ramirez L."/>
            <person name="Santoyo F."/>
            <person name="Master E."/>
            <person name="Coutinho P.M."/>
            <person name="Henrissat B."/>
            <person name="Lombard V."/>
            <person name="Magnuson J.K."/>
            <person name="Kuees U."/>
            <person name="Hori C."/>
            <person name="Igarashi K."/>
            <person name="Samejima M."/>
            <person name="Held B.W."/>
            <person name="Barry K.W."/>
            <person name="LaButti K.M."/>
            <person name="Lapidus A."/>
            <person name="Lindquist E.A."/>
            <person name="Lucas S.M."/>
            <person name="Riley R."/>
            <person name="Salamov A.A."/>
            <person name="Hoffmeister D."/>
            <person name="Schwenk D."/>
            <person name="Hadar Y."/>
            <person name="Yarden O."/>
            <person name="de Vries R.P."/>
            <person name="Wiebenga A."/>
            <person name="Stenlid J."/>
            <person name="Eastwood D."/>
            <person name="Grigoriev I.V."/>
            <person name="Berka R.M."/>
            <person name="Blanchette R.A."/>
            <person name="Kersten P."/>
            <person name="Martinez A.T."/>
            <person name="Vicuna R."/>
            <person name="Cullen D."/>
        </authorList>
    </citation>
    <scope>NUCLEOTIDE SEQUENCE [LARGE SCALE GENOMIC DNA]</scope>
    <source>
        <strain evidence="2 3">B</strain>
    </source>
</reference>
<proteinExistence type="predicted"/>
<evidence type="ECO:0000313" key="2">
    <source>
        <dbReference type="EMBL" id="EMD40699.1"/>
    </source>
</evidence>
<sequence length="237" mass="26159">MTQLFKDMRLYGYITILLLSATVLGIAAYLGSIFLPNIHHDFSIFSLIVPSLTILIFLITISWSSPRTEVIFLFILGVLWLAMGAWSADILGSTQCDALAGQRMTTHNGGSIATQAWCYEMRVIEAFSWMNFCLFAIFLWIVITLTARSKVLGRPYAWGEPIFELPWFGQYPGPPGAYQGGYAGMMPMYPAGVPYGPQMMNNGYVVQQNPGHAVIIQPNMAGQPPTITQVPSPIPSP</sequence>
<dbReference type="Proteomes" id="UP000016930">
    <property type="component" value="Unassembled WGS sequence"/>
</dbReference>
<keyword evidence="3" id="KW-1185">Reference proteome</keyword>
<accession>M2PVA6</accession>
<keyword evidence="1" id="KW-0812">Transmembrane</keyword>
<feature type="transmembrane region" description="Helical" evidence="1">
    <location>
        <begin position="12"/>
        <end position="36"/>
    </location>
</feature>
<dbReference type="HOGENOM" id="CLU_104721_0_0_1"/>
<dbReference type="EMBL" id="KB445792">
    <property type="protein sequence ID" value="EMD40699.1"/>
    <property type="molecule type" value="Genomic_DNA"/>
</dbReference>
<dbReference type="AlphaFoldDB" id="M2PVA6"/>
<keyword evidence="1" id="KW-0472">Membrane</keyword>
<feature type="transmembrane region" description="Helical" evidence="1">
    <location>
        <begin position="70"/>
        <end position="88"/>
    </location>
</feature>
<evidence type="ECO:0008006" key="4">
    <source>
        <dbReference type="Google" id="ProtNLM"/>
    </source>
</evidence>
<gene>
    <name evidence="2" type="ORF">CERSUDRAFT_80346</name>
</gene>
<feature type="transmembrane region" description="Helical" evidence="1">
    <location>
        <begin position="129"/>
        <end position="147"/>
    </location>
</feature>
<evidence type="ECO:0000256" key="1">
    <source>
        <dbReference type="SAM" id="Phobius"/>
    </source>
</evidence>
<protein>
    <recommendedName>
        <fullName evidence="4">MARVEL domain-containing protein</fullName>
    </recommendedName>
</protein>
<keyword evidence="1" id="KW-1133">Transmembrane helix</keyword>
<organism evidence="2 3">
    <name type="scientific">Ceriporiopsis subvermispora (strain B)</name>
    <name type="common">White-rot fungus</name>
    <name type="synonym">Gelatoporia subvermispora</name>
    <dbReference type="NCBI Taxonomy" id="914234"/>
    <lineage>
        <taxon>Eukaryota</taxon>
        <taxon>Fungi</taxon>
        <taxon>Dikarya</taxon>
        <taxon>Basidiomycota</taxon>
        <taxon>Agaricomycotina</taxon>
        <taxon>Agaricomycetes</taxon>
        <taxon>Polyporales</taxon>
        <taxon>Gelatoporiaceae</taxon>
        <taxon>Gelatoporia</taxon>
    </lineage>
</organism>
<dbReference type="OrthoDB" id="3264219at2759"/>
<evidence type="ECO:0000313" key="3">
    <source>
        <dbReference type="Proteomes" id="UP000016930"/>
    </source>
</evidence>
<dbReference type="STRING" id="914234.M2PVA6"/>